<evidence type="ECO:0000313" key="2">
    <source>
        <dbReference type="Proteomes" id="UP000094291"/>
    </source>
</evidence>
<dbReference type="AlphaFoldDB" id="A0A1E2V6K1"/>
<comment type="caution">
    <text evidence="1">The sequence shown here is derived from an EMBL/GenBank/DDBJ whole genome shotgun (WGS) entry which is preliminary data.</text>
</comment>
<name>A0A1E2V6K1_9GAMM</name>
<protein>
    <recommendedName>
        <fullName evidence="3">DUF1176 domain-containing protein</fullName>
    </recommendedName>
</protein>
<gene>
    <name evidence="1" type="ORF">BFW38_02645</name>
</gene>
<dbReference type="STRING" id="197479.BFW38_02645"/>
<keyword evidence="2" id="KW-1185">Reference proteome</keyword>
<dbReference type="Pfam" id="PF06674">
    <property type="entry name" value="DUF1176"/>
    <property type="match status" value="1"/>
</dbReference>
<evidence type="ECO:0000313" key="1">
    <source>
        <dbReference type="EMBL" id="ODC02611.1"/>
    </source>
</evidence>
<accession>A0A1E2V6K1</accession>
<organism evidence="1 2">
    <name type="scientific">Terasakiispira papahanaumokuakeensis</name>
    <dbReference type="NCBI Taxonomy" id="197479"/>
    <lineage>
        <taxon>Bacteria</taxon>
        <taxon>Pseudomonadati</taxon>
        <taxon>Pseudomonadota</taxon>
        <taxon>Gammaproteobacteria</taxon>
        <taxon>Oceanospirillales</taxon>
        <taxon>Terasakiispira</taxon>
    </lineage>
</organism>
<dbReference type="InterPro" id="IPR009560">
    <property type="entry name" value="DUF1176"/>
</dbReference>
<sequence>MFKRPVFKGSELKRSVLKTLRFKSLRFKSLRFKSLAHVFKTLEAAYDVLMRLHHTPVRKVVMMLILSGVAMASHAENDSVPDFMRGDWLLVCDNTLLCRAAGYPPERYVEAQRAGLILSRAAGPGTALTGRWVSTEDMAETTPLHLWMNQQDMGEVLADGRLTDSQVGQLVAMATQHVDIRLEGSGIVLPLSDHGISAVLRRMDAVQQRLNTPGALIVKGSRSEADIPTAPPKPEIQQAAVLEAQLRPISTSSAQGQQLLRALANTRAAECDLSEDYLQYAALTADKALVMKACWRAAYNAGSVAFVVDRNTFKPLQEVTFSATDYAQGTLSMMQKGRGLGDCFYLKRWVFDGEVFVVSQENSTGLCRLFPGGMVTLPRYTTRVLSP</sequence>
<evidence type="ECO:0008006" key="3">
    <source>
        <dbReference type="Google" id="ProtNLM"/>
    </source>
</evidence>
<dbReference type="Proteomes" id="UP000094291">
    <property type="component" value="Unassembled WGS sequence"/>
</dbReference>
<proteinExistence type="predicted"/>
<dbReference type="EMBL" id="MDTQ01000001">
    <property type="protein sequence ID" value="ODC02611.1"/>
    <property type="molecule type" value="Genomic_DNA"/>
</dbReference>
<reference evidence="1 2" key="1">
    <citation type="submission" date="2016-08" db="EMBL/GenBank/DDBJ databases">
        <authorList>
            <person name="Seilhamer J.J."/>
        </authorList>
    </citation>
    <scope>NUCLEOTIDE SEQUENCE [LARGE SCALE GENOMIC DNA]</scope>
    <source>
        <strain evidence="1 2">PH27A</strain>
    </source>
</reference>